<sequence length="291" mass="33657">MARTAPSERRQLDLFSCIPEPSGIRDYQDLMAFPFFSLAKGRRIKSLLYDRDGVTIRVEAVPEYGMATIWDADVLIWAASQIMDARNRGASTSRLLRFMPHQFLRFAGRPTGKLGYERFRAALDRLQSTTVQTNLRAEVPASDATDGRQRKARRLHRFSWINEWSELTVGGTTRGMEIILPDWFYQGIVNERLVLAIDPAYFTLTGGIERWLYRLARKHGGRSKKGWGFTFKTLYEKSGSLARYSDFALDLRRIVEKQSIPGYELTLTRDRRNRECLQVTRCDPLRLARYS</sequence>
<dbReference type="Pfam" id="PF10134">
    <property type="entry name" value="RPA"/>
    <property type="match status" value="1"/>
</dbReference>
<comment type="caution">
    <text evidence="1">The sequence shown here is derived from an EMBL/GenBank/DDBJ whole genome shotgun (WGS) entry which is preliminary data.</text>
</comment>
<dbReference type="Proteomes" id="UP000322084">
    <property type="component" value="Unassembled WGS sequence"/>
</dbReference>
<protein>
    <recommendedName>
        <fullName evidence="3">RepA replication protein</fullName>
    </recommendedName>
</protein>
<dbReference type="AlphaFoldDB" id="A0A5A7MTI3"/>
<gene>
    <name evidence="1" type="ORF">JCM17844_28570</name>
</gene>
<accession>A0A5A7MTI3</accession>
<reference evidence="1 2" key="1">
    <citation type="submission" date="2019-09" db="EMBL/GenBank/DDBJ databases">
        <title>NBRP : Genome information of microbial organism related human and environment.</title>
        <authorList>
            <person name="Hattori M."/>
            <person name="Oshima K."/>
            <person name="Inaba H."/>
            <person name="Suda W."/>
            <person name="Sakamoto M."/>
            <person name="Iino T."/>
            <person name="Kitahara M."/>
            <person name="Oshida Y."/>
            <person name="Iida T."/>
            <person name="Kudo T."/>
            <person name="Itoh T."/>
            <person name="Ohkuma M."/>
        </authorList>
    </citation>
    <scope>NUCLEOTIDE SEQUENCE [LARGE SCALE GENOMIC DNA]</scope>
    <source>
        <strain evidence="1 2">Hi-2</strain>
    </source>
</reference>
<dbReference type="EMBL" id="BKCL01000014">
    <property type="protein sequence ID" value="GEQ99220.1"/>
    <property type="molecule type" value="Genomic_DNA"/>
</dbReference>
<evidence type="ECO:0008006" key="3">
    <source>
        <dbReference type="Google" id="ProtNLM"/>
    </source>
</evidence>
<evidence type="ECO:0000313" key="1">
    <source>
        <dbReference type="EMBL" id="GEQ99220.1"/>
    </source>
</evidence>
<evidence type="ECO:0000313" key="2">
    <source>
        <dbReference type="Proteomes" id="UP000322084"/>
    </source>
</evidence>
<proteinExistence type="predicted"/>
<name>A0A5A7MTI3_9PROT</name>
<dbReference type="RefSeq" id="WP_150001355.1">
    <property type="nucleotide sequence ID" value="NZ_BKCL01000014.1"/>
</dbReference>
<organism evidence="1 2">
    <name type="scientific">Iodidimonas gelatinilytica</name>
    <dbReference type="NCBI Taxonomy" id="1236966"/>
    <lineage>
        <taxon>Bacteria</taxon>
        <taxon>Pseudomonadati</taxon>
        <taxon>Pseudomonadota</taxon>
        <taxon>Alphaproteobacteria</taxon>
        <taxon>Iodidimonadales</taxon>
        <taxon>Iodidimonadaceae</taxon>
        <taxon>Iodidimonas</taxon>
    </lineage>
</organism>
<dbReference type="InterPro" id="IPR018777">
    <property type="entry name" value="Replication_initiator_prot_A"/>
</dbReference>